<evidence type="ECO:0000313" key="2">
    <source>
        <dbReference type="Proteomes" id="UP000005801"/>
    </source>
</evidence>
<dbReference type="AlphaFoldDB" id="A6FX05"/>
<reference evidence="1 2" key="1">
    <citation type="submission" date="2007-06" db="EMBL/GenBank/DDBJ databases">
        <authorList>
            <person name="Shimkets L."/>
            <person name="Ferriera S."/>
            <person name="Johnson J."/>
            <person name="Kravitz S."/>
            <person name="Beeson K."/>
            <person name="Sutton G."/>
            <person name="Rogers Y.-H."/>
            <person name="Friedman R."/>
            <person name="Frazier M."/>
            <person name="Venter J.C."/>
        </authorList>
    </citation>
    <scope>NUCLEOTIDE SEQUENCE [LARGE SCALE GENOMIC DNA]</scope>
    <source>
        <strain evidence="1 2">SIR-1</strain>
    </source>
</reference>
<keyword evidence="2" id="KW-1185">Reference proteome</keyword>
<evidence type="ECO:0000313" key="1">
    <source>
        <dbReference type="EMBL" id="EDM81829.1"/>
    </source>
</evidence>
<dbReference type="Proteomes" id="UP000005801">
    <property type="component" value="Unassembled WGS sequence"/>
</dbReference>
<gene>
    <name evidence="1" type="ORF">PPSIR1_05163</name>
</gene>
<dbReference type="eggNOG" id="COG3793">
    <property type="taxonomic scope" value="Bacteria"/>
</dbReference>
<comment type="caution">
    <text evidence="1">The sequence shown here is derived from an EMBL/GenBank/DDBJ whole genome shotgun (WGS) entry which is preliminary data.</text>
</comment>
<accession>A6FX05</accession>
<name>A6FX05_9BACT</name>
<sequence length="339" mass="37799">MEEDTMNETTLPLTAGFEDFDPDALRVALGALRQVAAPELETIQELPPGVRRLLEACVEFAVRVGGPRFEIDLAALPRPSWAELARAVPGPRLRVQLVRAAIVVALVDALPTAEANERVRALARALEVDTPALVDLDNLVRRRWVRARVHLLRRFWAVDMLRRFHGGAPAVLGAVLLTLTRLNYRPALARRYRALEALPEGSFGRAYARFVRDNGFQFHGEPGSLPETIIYHDLSHVLAGYGTDPESEVQAACFQAGYRRRDPFTFLIFVLCQFHLGVRMTPAAPGELGHFDPRKALDAIRRGGAMTRDLTDGAWDYWPAFEEPLRTLRAELGVPEKAV</sequence>
<proteinExistence type="predicted"/>
<organism evidence="1 2">
    <name type="scientific">Plesiocystis pacifica SIR-1</name>
    <dbReference type="NCBI Taxonomy" id="391625"/>
    <lineage>
        <taxon>Bacteria</taxon>
        <taxon>Pseudomonadati</taxon>
        <taxon>Myxococcota</taxon>
        <taxon>Polyangia</taxon>
        <taxon>Nannocystales</taxon>
        <taxon>Nannocystaceae</taxon>
        <taxon>Plesiocystis</taxon>
    </lineage>
</organism>
<protein>
    <submittedName>
        <fullName evidence="1">Uncharacterized protein</fullName>
    </submittedName>
</protein>
<dbReference type="EMBL" id="ABCS01000001">
    <property type="protein sequence ID" value="EDM81829.1"/>
    <property type="molecule type" value="Genomic_DNA"/>
</dbReference>